<dbReference type="InParanoid" id="A0A259TVI9"/>
<evidence type="ECO:0000256" key="1">
    <source>
        <dbReference type="SAM" id="SignalP"/>
    </source>
</evidence>
<name>A0A259TVI9_9BACT</name>
<dbReference type="RefSeq" id="WP_179270942.1">
    <property type="nucleotide sequence ID" value="NZ_MQWB01000001.1"/>
</dbReference>
<feature type="chain" id="PRO_5013328595" description="DUF2911 domain-containing protein" evidence="1">
    <location>
        <begin position="23"/>
        <end position="392"/>
    </location>
</feature>
<sequence>MLRFAPLLFVFLVACAAPSAVAPEASDAPEAAFVTRLGSDTLAVERFARTPTGMTATVALRAPRTTLTTYDLVLGPDGDLVRYEAVTRQPLTDEVLRREIAEPSGDSLRVTQRPTDEPETVRMVALTERALPFIDMVHWPFEIMVERAVEAGGPLDQPLFTSRGLVAFTSDVQDDGAVTVRHPFRGPMTVEADARGRLVSLDAGQTTRALVVTRVGDVEVEQAATRWAEMDAAGQSVGALSGRGETVAEVAGATISVDYGQPLRRDRNIWGALVSWGDLWRTGANQATHLTTDRDLVLGEGADALTVPAGTYTLFSIPQPDGGTLIVNRETGQNGNRYDESQDLGRVPMQRQSLDASTEAFTIDVEASGGEGGVLSLRWAEDAFRVPFSVRD</sequence>
<evidence type="ECO:0000313" key="3">
    <source>
        <dbReference type="Proteomes" id="UP000216446"/>
    </source>
</evidence>
<dbReference type="Pfam" id="PF11138">
    <property type="entry name" value="DUF2911"/>
    <property type="match status" value="1"/>
</dbReference>
<comment type="caution">
    <text evidence="2">The sequence shown here is derived from an EMBL/GenBank/DDBJ whole genome shotgun (WGS) entry which is preliminary data.</text>
</comment>
<protein>
    <recommendedName>
        <fullName evidence="4">DUF2911 domain-containing protein</fullName>
    </recommendedName>
</protein>
<dbReference type="Proteomes" id="UP000216446">
    <property type="component" value="Unassembled WGS sequence"/>
</dbReference>
<keyword evidence="1" id="KW-0732">Signal</keyword>
<organism evidence="2 3">
    <name type="scientific">Rubricoccus marinus</name>
    <dbReference type="NCBI Taxonomy" id="716817"/>
    <lineage>
        <taxon>Bacteria</taxon>
        <taxon>Pseudomonadati</taxon>
        <taxon>Rhodothermota</taxon>
        <taxon>Rhodothermia</taxon>
        <taxon>Rhodothermales</taxon>
        <taxon>Rubricoccaceae</taxon>
        <taxon>Rubricoccus</taxon>
    </lineage>
</organism>
<dbReference type="PROSITE" id="PS51257">
    <property type="entry name" value="PROKAR_LIPOPROTEIN"/>
    <property type="match status" value="1"/>
</dbReference>
<accession>A0A259TVI9</accession>
<evidence type="ECO:0000313" key="2">
    <source>
        <dbReference type="EMBL" id="OZC01558.1"/>
    </source>
</evidence>
<evidence type="ECO:0008006" key="4">
    <source>
        <dbReference type="Google" id="ProtNLM"/>
    </source>
</evidence>
<feature type="signal peptide" evidence="1">
    <location>
        <begin position="1"/>
        <end position="22"/>
    </location>
</feature>
<reference evidence="2 3" key="1">
    <citation type="submission" date="2016-11" db="EMBL/GenBank/DDBJ databases">
        <title>Study of marine rhodopsin-containing bacteria.</title>
        <authorList>
            <person name="Yoshizawa S."/>
            <person name="Kumagai Y."/>
            <person name="Kogure K."/>
        </authorList>
    </citation>
    <scope>NUCLEOTIDE SEQUENCE [LARGE SCALE GENOMIC DNA]</scope>
    <source>
        <strain evidence="2 3">SG-29</strain>
    </source>
</reference>
<keyword evidence="3" id="KW-1185">Reference proteome</keyword>
<dbReference type="EMBL" id="MQWB01000001">
    <property type="protein sequence ID" value="OZC01558.1"/>
    <property type="molecule type" value="Genomic_DNA"/>
</dbReference>
<gene>
    <name evidence="2" type="ORF">BSZ36_00295</name>
</gene>
<dbReference type="AlphaFoldDB" id="A0A259TVI9"/>
<dbReference type="InterPro" id="IPR021314">
    <property type="entry name" value="DUF2911"/>
</dbReference>
<proteinExistence type="predicted"/>